<name>A0A7K0BSC0_9ACTN</name>
<gene>
    <name evidence="8" type="ORF">ACRB68_16180</name>
</gene>
<evidence type="ECO:0000256" key="7">
    <source>
        <dbReference type="SAM" id="Phobius"/>
    </source>
</evidence>
<reference evidence="8 9" key="1">
    <citation type="submission" date="2019-10" db="EMBL/GenBank/DDBJ databases">
        <title>Actinomadura rubteroloni sp. nov. and Actinomadura macrotermitis sp. nov., isolated from the gut of fungus growing-termite Macrotermes natalensis.</title>
        <authorList>
            <person name="Benndorf R."/>
            <person name="Martin K."/>
            <person name="Kuefner M."/>
            <person name="De Beer W."/>
            <person name="Kaster A.-K."/>
            <person name="Vollmers J."/>
            <person name="Poulsen M."/>
            <person name="Beemelmanns C."/>
        </authorList>
    </citation>
    <scope>NUCLEOTIDE SEQUENCE [LARGE SCALE GENOMIC DNA]</scope>
    <source>
        <strain evidence="8 9">RB68</strain>
    </source>
</reference>
<sequence>MVLTILYFIVVGAIVGALARLLVPGRNPMGILLTVLVGIAGAVLGGVVAHAIGAGSVIAFILAIVIAAIAVAALTGYQTRGGGRRGFGRTRHHNY</sequence>
<dbReference type="PANTHER" id="PTHR33884">
    <property type="entry name" value="UPF0410 PROTEIN YMGE"/>
    <property type="match status" value="1"/>
</dbReference>
<keyword evidence="6 7" id="KW-0472">Membrane</keyword>
<evidence type="ECO:0000256" key="1">
    <source>
        <dbReference type="ARBA" id="ARBA00004651"/>
    </source>
</evidence>
<evidence type="ECO:0008006" key="10">
    <source>
        <dbReference type="Google" id="ProtNLM"/>
    </source>
</evidence>
<dbReference type="GO" id="GO:0005886">
    <property type="term" value="C:plasma membrane"/>
    <property type="evidence" value="ECO:0007669"/>
    <property type="project" value="UniProtKB-SubCell"/>
</dbReference>
<keyword evidence="5 7" id="KW-1133">Transmembrane helix</keyword>
<comment type="subcellular location">
    <subcellularLocation>
        <location evidence="1">Cell membrane</location>
        <topology evidence="1">Multi-pass membrane protein</topology>
    </subcellularLocation>
</comment>
<organism evidence="8 9">
    <name type="scientific">Actinomadura macrotermitis</name>
    <dbReference type="NCBI Taxonomy" id="2585200"/>
    <lineage>
        <taxon>Bacteria</taxon>
        <taxon>Bacillati</taxon>
        <taxon>Actinomycetota</taxon>
        <taxon>Actinomycetes</taxon>
        <taxon>Streptosporangiales</taxon>
        <taxon>Thermomonosporaceae</taxon>
        <taxon>Actinomadura</taxon>
    </lineage>
</organism>
<comment type="caution">
    <text evidence="8">The sequence shown here is derived from an EMBL/GenBank/DDBJ whole genome shotgun (WGS) entry which is preliminary data.</text>
</comment>
<dbReference type="EMBL" id="WEGH01000001">
    <property type="protein sequence ID" value="MQY03574.1"/>
    <property type="molecule type" value="Genomic_DNA"/>
</dbReference>
<keyword evidence="4 7" id="KW-0812">Transmembrane</keyword>
<evidence type="ECO:0000256" key="5">
    <source>
        <dbReference type="ARBA" id="ARBA00022989"/>
    </source>
</evidence>
<protein>
    <recommendedName>
        <fullName evidence="10">GlsB/YeaQ/YmgE family stress response membrane protein</fullName>
    </recommendedName>
</protein>
<accession>A0A7K0BSC0</accession>
<evidence type="ECO:0000256" key="4">
    <source>
        <dbReference type="ARBA" id="ARBA00022692"/>
    </source>
</evidence>
<evidence type="ECO:0000313" key="9">
    <source>
        <dbReference type="Proteomes" id="UP000487268"/>
    </source>
</evidence>
<evidence type="ECO:0000256" key="6">
    <source>
        <dbReference type="ARBA" id="ARBA00023136"/>
    </source>
</evidence>
<dbReference type="AlphaFoldDB" id="A0A7K0BSC0"/>
<proteinExistence type="inferred from homology"/>
<evidence type="ECO:0000256" key="3">
    <source>
        <dbReference type="ARBA" id="ARBA00022475"/>
    </source>
</evidence>
<evidence type="ECO:0000256" key="2">
    <source>
        <dbReference type="ARBA" id="ARBA00011006"/>
    </source>
</evidence>
<dbReference type="RefSeq" id="WP_235958783.1">
    <property type="nucleotide sequence ID" value="NZ_WEGH01000001.1"/>
</dbReference>
<dbReference type="Proteomes" id="UP000487268">
    <property type="component" value="Unassembled WGS sequence"/>
</dbReference>
<feature type="transmembrane region" description="Helical" evidence="7">
    <location>
        <begin position="58"/>
        <end position="77"/>
    </location>
</feature>
<feature type="transmembrane region" description="Helical" evidence="7">
    <location>
        <begin position="30"/>
        <end position="52"/>
    </location>
</feature>
<dbReference type="InterPro" id="IPR007341">
    <property type="entry name" value="Transgly_assoc"/>
</dbReference>
<keyword evidence="9" id="KW-1185">Reference proteome</keyword>
<keyword evidence="3" id="KW-1003">Cell membrane</keyword>
<dbReference type="PANTHER" id="PTHR33884:SF3">
    <property type="entry name" value="UPF0410 PROTEIN YMGE"/>
    <property type="match status" value="1"/>
</dbReference>
<feature type="transmembrane region" description="Helical" evidence="7">
    <location>
        <begin position="6"/>
        <end position="23"/>
    </location>
</feature>
<comment type="similarity">
    <text evidence="2">Belongs to the UPF0410 family.</text>
</comment>
<evidence type="ECO:0000313" key="8">
    <source>
        <dbReference type="EMBL" id="MQY03574.1"/>
    </source>
</evidence>